<protein>
    <recommendedName>
        <fullName evidence="1">SLH domain-containing protein</fullName>
    </recommendedName>
</protein>
<dbReference type="InterPro" id="IPR009091">
    <property type="entry name" value="RCC1/BLIP-II"/>
</dbReference>
<dbReference type="Proteomes" id="UP000266340">
    <property type="component" value="Unassembled WGS sequence"/>
</dbReference>
<dbReference type="InterPro" id="IPR001119">
    <property type="entry name" value="SLH_dom"/>
</dbReference>
<dbReference type="InterPro" id="IPR044048">
    <property type="entry name" value="Big_12"/>
</dbReference>
<organism evidence="2 3">
    <name type="scientific">Cohnella faecalis</name>
    <dbReference type="NCBI Taxonomy" id="2315694"/>
    <lineage>
        <taxon>Bacteria</taxon>
        <taxon>Bacillati</taxon>
        <taxon>Bacillota</taxon>
        <taxon>Bacilli</taxon>
        <taxon>Bacillales</taxon>
        <taxon>Paenibacillaceae</taxon>
        <taxon>Cohnella</taxon>
    </lineage>
</organism>
<dbReference type="Pfam" id="PF12733">
    <property type="entry name" value="Cadherin-like"/>
    <property type="match status" value="2"/>
</dbReference>
<feature type="domain" description="SLH" evidence="1">
    <location>
        <begin position="870"/>
        <end position="924"/>
    </location>
</feature>
<comment type="caution">
    <text evidence="2">The sequence shown here is derived from an EMBL/GenBank/DDBJ whole genome shotgun (WGS) entry which is preliminary data.</text>
</comment>
<reference evidence="2 3" key="1">
    <citation type="submission" date="2018-09" db="EMBL/GenBank/DDBJ databases">
        <title>Cohnella cavernae sp. nov., isolated from a karst cave.</title>
        <authorList>
            <person name="Zhu H."/>
        </authorList>
    </citation>
    <scope>NUCLEOTIDE SEQUENCE [LARGE SCALE GENOMIC DNA]</scope>
    <source>
        <strain evidence="2 3">K2E09-144</strain>
    </source>
</reference>
<feature type="domain" description="SLH" evidence="1">
    <location>
        <begin position="805"/>
        <end position="868"/>
    </location>
</feature>
<evidence type="ECO:0000259" key="1">
    <source>
        <dbReference type="PROSITE" id="PS51272"/>
    </source>
</evidence>
<dbReference type="InterPro" id="IPR025883">
    <property type="entry name" value="Cadherin-like_domain"/>
</dbReference>
<name>A0A398CL29_9BACL</name>
<dbReference type="GO" id="GO:0005737">
    <property type="term" value="C:cytoplasm"/>
    <property type="evidence" value="ECO:0007669"/>
    <property type="project" value="TreeGrafter"/>
</dbReference>
<dbReference type="Pfam" id="PF19078">
    <property type="entry name" value="Big_12"/>
    <property type="match status" value="1"/>
</dbReference>
<dbReference type="AlphaFoldDB" id="A0A398CL29"/>
<evidence type="ECO:0000313" key="3">
    <source>
        <dbReference type="Proteomes" id="UP000266340"/>
    </source>
</evidence>
<dbReference type="PANTHER" id="PTHR45982:SF1">
    <property type="entry name" value="REGULATOR OF CHROMOSOME CONDENSATION"/>
    <property type="match status" value="1"/>
</dbReference>
<sequence length="924" mass="94963">MGSSADGRNHVPSGLDGVVAIAAGTAHSLALKSDGTVVGWGYNTNGETNVPAGLTGVVAIAAGAAHSLALKSDGTVVAWGKSDVGQTNVPADLDGVVAISAGYNHSLALKADGTAVAWGLNGNGQANVPGNAKLSDLTLQQGDFTESFQPSVTAYTYYFDGHSLSSVDVTPTLASGARAGIYMNNELLPSGGTKTINIAGATTDTVIPVRVEPYLLSGQTYTITLAIDSTDPAVLFGTNGRATAATSAATKVTVTDTQSGVDGNSLQYAWTQSTAVPTGGWAAFSNEDTLSRTSGDGNWYLHIRASDAVGNVVDAVSSPYVLDNTAPTATVSSSASGTVNASFPVTITFSESVNGFTEADLEVANGTASNWVSVTAATYTATITPTMSGQAVTVAVDAGAATDAVGHGNTASNTLSLLYDTTKPIVAFGGFTDHQRFAAPPAEASVTVSEAVYWVAGGAQLTSANALPLISMTKDGGAFSAYTPSYDEPSRTFTLSFSGTLDDGVYEVNVAGDAVENAIHNTLDAASASFVVAMPVVANISASPTGLPRAGGNAAVTITGANLTGQTVKVYVDGVEAATATVGSDTSATATVSLPRNAALTVRSYLLTVYLNGAEVASLSSTVTVAAAPPPTTTINLSSNSELAKLNVNASGKPLGLSPEFKPETTEYTAETDAEQIELRVAPAHSNAIVTLLGTRIGETTAVPLAMGANVLTITVQAEDGTVKTYTLTINRLASGEEESSAPVCAFTDIEKHWAKPAICEAAELGIVEGVDAHTFVPNGYITRTEFAVMLLRTLQLPIRNESSEMSFSDRTSIPEWARLSVQTAVAEGILEGYSDGTLRPTRTINRSELAAMVSKVMKWEAGNAASPFFADDARIPVWAKAYVEAARVHGILVGRAGNQFIPNGLTTRAEAAVVLLRLWKALH</sequence>
<dbReference type="PROSITE" id="PS00626">
    <property type="entry name" value="RCC1_2"/>
    <property type="match status" value="1"/>
</dbReference>
<dbReference type="SUPFAM" id="SSF81296">
    <property type="entry name" value="E set domains"/>
    <property type="match status" value="1"/>
</dbReference>
<gene>
    <name evidence="2" type="ORF">D3H35_25020</name>
</gene>
<dbReference type="OrthoDB" id="27389at2"/>
<dbReference type="InterPro" id="IPR051553">
    <property type="entry name" value="Ran_GTPase-activating"/>
</dbReference>
<dbReference type="InterPro" id="IPR000408">
    <property type="entry name" value="Reg_chr_condens"/>
</dbReference>
<dbReference type="GO" id="GO:0005085">
    <property type="term" value="F:guanyl-nucleotide exchange factor activity"/>
    <property type="evidence" value="ECO:0007669"/>
    <property type="project" value="TreeGrafter"/>
</dbReference>
<dbReference type="PANTHER" id="PTHR45982">
    <property type="entry name" value="REGULATOR OF CHROMOSOME CONDENSATION"/>
    <property type="match status" value="1"/>
</dbReference>
<dbReference type="InterPro" id="IPR014756">
    <property type="entry name" value="Ig_E-set"/>
</dbReference>
<dbReference type="Pfam" id="PF00395">
    <property type="entry name" value="SLH"/>
    <property type="match status" value="3"/>
</dbReference>
<dbReference type="Gene3D" id="2.130.10.30">
    <property type="entry name" value="Regulator of chromosome condensation 1/beta-lactamase-inhibitor protein II"/>
    <property type="match status" value="1"/>
</dbReference>
<feature type="domain" description="SLH" evidence="1">
    <location>
        <begin position="742"/>
        <end position="804"/>
    </location>
</feature>
<keyword evidence="3" id="KW-1185">Reference proteome</keyword>
<evidence type="ECO:0000313" key="2">
    <source>
        <dbReference type="EMBL" id="RIE01608.1"/>
    </source>
</evidence>
<dbReference type="PROSITE" id="PS51272">
    <property type="entry name" value="SLH"/>
    <property type="match status" value="3"/>
</dbReference>
<proteinExistence type="predicted"/>
<accession>A0A398CL29</accession>
<dbReference type="SUPFAM" id="SSF50985">
    <property type="entry name" value="RCC1/BLIP-II"/>
    <property type="match status" value="1"/>
</dbReference>
<dbReference type="EMBL" id="QXJM01000040">
    <property type="protein sequence ID" value="RIE01608.1"/>
    <property type="molecule type" value="Genomic_DNA"/>
</dbReference>
<dbReference type="Pfam" id="PF13540">
    <property type="entry name" value="RCC1_2"/>
    <property type="match status" value="3"/>
</dbReference>
<dbReference type="PROSITE" id="PS50012">
    <property type="entry name" value="RCC1_3"/>
    <property type="match status" value="2"/>
</dbReference>